<feature type="compositionally biased region" description="Basic and acidic residues" evidence="1">
    <location>
        <begin position="328"/>
        <end position="339"/>
    </location>
</feature>
<dbReference type="GeneID" id="96086590"/>
<dbReference type="RefSeq" id="XP_069306628.1">
    <property type="nucleotide sequence ID" value="XM_069452461.1"/>
</dbReference>
<dbReference type="EMBL" id="JBHGVX010000005">
    <property type="protein sequence ID" value="KAL1796044.1"/>
    <property type="molecule type" value="Genomic_DNA"/>
</dbReference>
<sequence length="377" mass="42670">MPMPKLSLHMGHGPVVFSRPTSAAIPAPTTTPTTAKRGTDPSLEAPSRQIWYTDESGPERIFSLHTVRTIYAFRYFEEGVHIDSLYDTDCHALGHYVYFTITYANGTLALDPEGRPGLFHFGTKWYLTYPKVLRKAIFNDAMFDSADPQCKNGHCFSEVLPGVQYRNESIRLKRADPELLRTDWSTVMCDYDDKVPTIKKSSVNLGSIGYYVRGANIPPAVIDFVEERVRTTYPTLEIALFVWLTVGLIPTLLILPVLICTMMELAYERDTVLPKILALIKRGHSFIWVVIITAPYKLCGVLKRELIRTGKVLKESKNDQPKTAAQQKTDRPSTSHEEPPAYENSILSELSSMFELPDWPVLPPKYHAHHSDRDLNV</sequence>
<feature type="region of interest" description="Disordered" evidence="1">
    <location>
        <begin position="22"/>
        <end position="43"/>
    </location>
</feature>
<proteinExistence type="predicted"/>
<accession>A0ABR3UI64</accession>
<keyword evidence="2" id="KW-0812">Transmembrane</keyword>
<keyword evidence="2" id="KW-1133">Transmembrane helix</keyword>
<gene>
    <name evidence="3" type="ORF">ACET3X_006268</name>
</gene>
<evidence type="ECO:0000256" key="1">
    <source>
        <dbReference type="SAM" id="MobiDB-lite"/>
    </source>
</evidence>
<evidence type="ECO:0000313" key="4">
    <source>
        <dbReference type="Proteomes" id="UP001578633"/>
    </source>
</evidence>
<reference evidence="3 4" key="1">
    <citation type="submission" date="2024-09" db="EMBL/GenBank/DDBJ databases">
        <title>T2T genomes of carrot and Alternaria dauci and their utility for understanding host-pathogen interaction during carrot leaf blight disease.</title>
        <authorList>
            <person name="Liu W."/>
            <person name="Xu S."/>
            <person name="Ou C."/>
            <person name="Liu X."/>
            <person name="Zhuang F."/>
            <person name="Deng X.W."/>
        </authorList>
    </citation>
    <scope>NUCLEOTIDE SEQUENCE [LARGE SCALE GENOMIC DNA]</scope>
    <source>
        <strain evidence="3 4">A2016</strain>
    </source>
</reference>
<evidence type="ECO:0000256" key="2">
    <source>
        <dbReference type="SAM" id="Phobius"/>
    </source>
</evidence>
<organism evidence="3 4">
    <name type="scientific">Alternaria dauci</name>
    <dbReference type="NCBI Taxonomy" id="48095"/>
    <lineage>
        <taxon>Eukaryota</taxon>
        <taxon>Fungi</taxon>
        <taxon>Dikarya</taxon>
        <taxon>Ascomycota</taxon>
        <taxon>Pezizomycotina</taxon>
        <taxon>Dothideomycetes</taxon>
        <taxon>Pleosporomycetidae</taxon>
        <taxon>Pleosporales</taxon>
        <taxon>Pleosporineae</taxon>
        <taxon>Pleosporaceae</taxon>
        <taxon>Alternaria</taxon>
        <taxon>Alternaria sect. Porri</taxon>
    </lineage>
</organism>
<dbReference type="Proteomes" id="UP001578633">
    <property type="component" value="Chromosome 5"/>
</dbReference>
<protein>
    <submittedName>
        <fullName evidence="3">Uncharacterized protein</fullName>
    </submittedName>
</protein>
<feature type="region of interest" description="Disordered" evidence="1">
    <location>
        <begin position="317"/>
        <end position="341"/>
    </location>
</feature>
<feature type="transmembrane region" description="Helical" evidence="2">
    <location>
        <begin position="238"/>
        <end position="265"/>
    </location>
</feature>
<keyword evidence="2" id="KW-0472">Membrane</keyword>
<feature type="compositionally biased region" description="Low complexity" evidence="1">
    <location>
        <begin position="22"/>
        <end position="35"/>
    </location>
</feature>
<evidence type="ECO:0000313" key="3">
    <source>
        <dbReference type="EMBL" id="KAL1796044.1"/>
    </source>
</evidence>
<name>A0ABR3UI64_9PLEO</name>
<keyword evidence="4" id="KW-1185">Reference proteome</keyword>
<comment type="caution">
    <text evidence="3">The sequence shown here is derived from an EMBL/GenBank/DDBJ whole genome shotgun (WGS) entry which is preliminary data.</text>
</comment>